<feature type="domain" description="PDEase" evidence="12">
    <location>
        <begin position="500"/>
        <end position="825"/>
    </location>
</feature>
<dbReference type="InterPro" id="IPR003607">
    <property type="entry name" value="HD/PDEase_dom"/>
</dbReference>
<feature type="binding site" evidence="9">
    <location>
        <position position="619"/>
    </location>
    <ligand>
        <name>Zn(2+)</name>
        <dbReference type="ChEBI" id="CHEBI:29105"/>
        <label>1</label>
    </ligand>
</feature>
<dbReference type="STRING" id="225164.V3ZK03"/>
<evidence type="ECO:0000256" key="8">
    <source>
        <dbReference type="PIRSR" id="PIRSR623088-2"/>
    </source>
</evidence>
<evidence type="ECO:0000256" key="5">
    <source>
        <dbReference type="ARBA" id="ARBA00022737"/>
    </source>
</evidence>
<evidence type="ECO:0000256" key="6">
    <source>
        <dbReference type="ARBA" id="ARBA00022801"/>
    </source>
</evidence>
<feature type="binding site" evidence="9">
    <location>
        <position position="729"/>
    </location>
    <ligand>
        <name>Zn(2+)</name>
        <dbReference type="ChEBI" id="CHEBI:29105"/>
        <label>1</label>
    </ligand>
</feature>
<accession>V3ZK03</accession>
<evidence type="ECO:0000256" key="4">
    <source>
        <dbReference type="ARBA" id="ARBA00022723"/>
    </source>
</evidence>
<dbReference type="FunFam" id="1.10.1300.10:FF:000003">
    <property type="entry name" value="Phosphodiesterase"/>
    <property type="match status" value="1"/>
</dbReference>
<dbReference type="HOGENOM" id="CLU_006980_0_2_1"/>
<dbReference type="GO" id="GO:0004114">
    <property type="term" value="F:3',5'-cyclic-nucleotide phosphodiesterase activity"/>
    <property type="evidence" value="ECO:0007669"/>
    <property type="project" value="InterPro"/>
</dbReference>
<dbReference type="Pfam" id="PF01590">
    <property type="entry name" value="GAF"/>
    <property type="match status" value="2"/>
</dbReference>
<feature type="binding site" evidence="8">
    <location>
        <position position="782"/>
    </location>
    <ligand>
        <name>AMP</name>
        <dbReference type="ChEBI" id="CHEBI:456215"/>
    </ligand>
</feature>
<feature type="binding site" evidence="9">
    <location>
        <position position="618"/>
    </location>
    <ligand>
        <name>Zn(2+)</name>
        <dbReference type="ChEBI" id="CHEBI:29105"/>
        <label>1</label>
    </ligand>
</feature>
<evidence type="ECO:0000256" key="1">
    <source>
        <dbReference type="ARBA" id="ARBA00007648"/>
    </source>
</evidence>
<dbReference type="EC" id="3.1.4.-" evidence="10"/>
<dbReference type="GO" id="GO:0046872">
    <property type="term" value="F:metal ion binding"/>
    <property type="evidence" value="ECO:0007669"/>
    <property type="project" value="UniProtKB-KW"/>
</dbReference>
<gene>
    <name evidence="13" type="ORF">LOTGIDRAFT_222072</name>
</gene>
<keyword evidence="4 9" id="KW-0479">Metal-binding</keyword>
<dbReference type="Proteomes" id="UP000030746">
    <property type="component" value="Unassembled WGS sequence"/>
</dbReference>
<dbReference type="AlphaFoldDB" id="V3ZK03"/>
<dbReference type="InterPro" id="IPR029016">
    <property type="entry name" value="GAF-like_dom_sf"/>
</dbReference>
<evidence type="ECO:0000313" key="14">
    <source>
        <dbReference type="Proteomes" id="UP000030746"/>
    </source>
</evidence>
<evidence type="ECO:0000256" key="3">
    <source>
        <dbReference type="ARBA" id="ARBA00022535"/>
    </source>
</evidence>
<evidence type="ECO:0000256" key="9">
    <source>
        <dbReference type="PIRSR" id="PIRSR623088-3"/>
    </source>
</evidence>
<dbReference type="Gene3D" id="3.30.450.40">
    <property type="match status" value="2"/>
</dbReference>
<dbReference type="PRINTS" id="PR00387">
    <property type="entry name" value="PDIESTERASE1"/>
</dbReference>
<dbReference type="InterPro" id="IPR023088">
    <property type="entry name" value="PDEase"/>
</dbReference>
<dbReference type="CTD" id="20247036"/>
<dbReference type="FunFam" id="3.30.450.40:FF:000004">
    <property type="entry name" value="Phosphodiesterase"/>
    <property type="match status" value="1"/>
</dbReference>
<dbReference type="SUPFAM" id="SSF109604">
    <property type="entry name" value="HD-domain/PDEase-like"/>
    <property type="match status" value="1"/>
</dbReference>
<dbReference type="RefSeq" id="XP_009064778.1">
    <property type="nucleotide sequence ID" value="XM_009066530.1"/>
</dbReference>
<protein>
    <recommendedName>
        <fullName evidence="10">Phosphodiesterase</fullName>
        <ecNumber evidence="10">3.1.4.-</ecNumber>
    </recommendedName>
</protein>
<reference evidence="13 14" key="1">
    <citation type="journal article" date="2013" name="Nature">
        <title>Insights into bilaterian evolution from three spiralian genomes.</title>
        <authorList>
            <person name="Simakov O."/>
            <person name="Marletaz F."/>
            <person name="Cho S.J."/>
            <person name="Edsinger-Gonzales E."/>
            <person name="Havlak P."/>
            <person name="Hellsten U."/>
            <person name="Kuo D.H."/>
            <person name="Larsson T."/>
            <person name="Lv J."/>
            <person name="Arendt D."/>
            <person name="Savage R."/>
            <person name="Osoegawa K."/>
            <person name="de Jong P."/>
            <person name="Grimwood J."/>
            <person name="Chapman J.A."/>
            <person name="Shapiro H."/>
            <person name="Aerts A."/>
            <person name="Otillar R.P."/>
            <person name="Terry A.Y."/>
            <person name="Boore J.L."/>
            <person name="Grigoriev I.V."/>
            <person name="Lindberg D.R."/>
            <person name="Seaver E.C."/>
            <person name="Weisblat D.A."/>
            <person name="Putnam N.H."/>
            <person name="Rokhsar D.S."/>
        </authorList>
    </citation>
    <scope>NUCLEOTIDE SEQUENCE [LARGE SCALE GENOMIC DNA]</scope>
</reference>
<dbReference type="OMA" id="PIWLPLA"/>
<comment type="similarity">
    <text evidence="1 10">Belongs to the cyclic nucleotide phosphodiesterase family.</text>
</comment>
<evidence type="ECO:0000256" key="11">
    <source>
        <dbReference type="SAM" id="MobiDB-lite"/>
    </source>
</evidence>
<feature type="binding site" evidence="8">
    <location>
        <position position="729"/>
    </location>
    <ligand>
        <name>AMP</name>
        <dbReference type="ChEBI" id="CHEBI:456215"/>
    </ligand>
</feature>
<dbReference type="EMBL" id="KB203470">
    <property type="protein sequence ID" value="ESO84577.1"/>
    <property type="molecule type" value="Genomic_DNA"/>
</dbReference>
<dbReference type="GeneID" id="20247036"/>
<dbReference type="CDD" id="cd00077">
    <property type="entry name" value="HDc"/>
    <property type="match status" value="1"/>
</dbReference>
<dbReference type="InterPro" id="IPR002073">
    <property type="entry name" value="PDEase_catalytic_dom"/>
</dbReference>
<dbReference type="PANTHER" id="PTHR11347">
    <property type="entry name" value="CYCLIC NUCLEOTIDE PHOSPHODIESTERASE"/>
    <property type="match status" value="1"/>
</dbReference>
<evidence type="ECO:0000256" key="2">
    <source>
        <dbReference type="ARBA" id="ARBA00022533"/>
    </source>
</evidence>
<evidence type="ECO:0000256" key="10">
    <source>
        <dbReference type="RuleBase" id="RU363067"/>
    </source>
</evidence>
<dbReference type="Pfam" id="PF00233">
    <property type="entry name" value="PDEase_I"/>
    <property type="match status" value="1"/>
</dbReference>
<keyword evidence="6 10" id="KW-0378">Hydrolase</keyword>
<evidence type="ECO:0000259" key="12">
    <source>
        <dbReference type="PROSITE" id="PS51845"/>
    </source>
</evidence>
<proteinExistence type="inferred from homology"/>
<keyword evidence="2" id="KW-0021">Allosteric enzyme</keyword>
<dbReference type="InterPro" id="IPR036971">
    <property type="entry name" value="PDEase_catalytic_dom_sf"/>
</dbReference>
<keyword evidence="5" id="KW-0677">Repeat</keyword>
<dbReference type="InterPro" id="IPR003018">
    <property type="entry name" value="GAF"/>
</dbReference>
<sequence>MAAEEVEGPSRVNSDTVQTFLNKNPEYVEKWLKMNATPDLMSKLAPKKPPAKIEAPKFLNVAKNVVTNKLLKTFLDGTDQKSLSDVKVMESSDLKDMRGEEVFMQLVRDIACELNVDVLCHKILRNVSLLTHSDRGSLFLSRGTTDNKFLVSKLFDVTKFSNLKECLHDDEKAIKIPYGKGIAGHVAQTKEYINIPEAYDDPRFNKEIDAKTGYRTHSILCMPILTADCEVIGVAQIINKTNSDNHAFTPEDIKIFEKYLIFCGIGITNAQLFEMSVKEYQRNQLLLTLARGVFEEQSNLERLCQKIMVNAQGIVQCERCSIYLLQDFIDAKVNDNGETSADTKLGTYTSPNDVVFGKAFDLFATDTENLVGLSKADIAKSKNADLGKGVVVNKKLVNVIDLEMDPRYGKAYFVDESGFKTKSLMCMPIVDNKCRAIGCTQLINKKNQQPFTENDENIMEAFSIFTGLGIHNCQMYESVSKLMAKQRVALEVLSYHAGPPVEEVSSLVEAEIKKPKEYDVGLYHFDFDEFFMDEFETLCATMCMFKELDVVNKFNVPYDVICRWVCSVKKNYRIVTYHNWRHAFNVAQTMFTILFTGGLSKFFNDLDMFALIAACLCHDLDHRGTNNTFQVKVDSPLAALYSTSVMEHHHFDHCIMILNSEGNNIFGSLPADKYKAVLKIVEHAIISTDLALYFGKRGSFKALIDNGEKDFSSGANKEILKAMMMTSCDVAAICKPWEIQFRTADLVSAEFFEQGDIEKTQLGEAPIAMMDREKKTDLPKMQMGFIDAICTPVYDLFAKLDPKMKHLYNGVMDNRANWERLSEIGMENVEQLSEEINSGKMGQKRSTPQKVVSRLSDPIPEPGLPRPPPQVITGKPSHPNKSKPNKTKPPPSEKKKSKTCIVL</sequence>
<dbReference type="OrthoDB" id="74705at2759"/>
<comment type="cofactor">
    <cofactor evidence="10">
        <name>a divalent metal cation</name>
        <dbReference type="ChEBI" id="CHEBI:60240"/>
    </cofactor>
    <text evidence="10">Binds 2 divalent metal cations per subunit. Site 1 may preferentially bind zinc ions, while site 2 has a preference for magnesium and/or manganese ions.</text>
</comment>
<dbReference type="SMART" id="SM00065">
    <property type="entry name" value="GAF"/>
    <property type="match status" value="2"/>
</dbReference>
<feature type="compositionally biased region" description="Pro residues" evidence="11">
    <location>
        <begin position="859"/>
        <end position="870"/>
    </location>
</feature>
<dbReference type="Gene3D" id="1.10.1300.10">
    <property type="entry name" value="3'5'-cyclic nucleotide phosphodiesterase, catalytic domain"/>
    <property type="match status" value="1"/>
</dbReference>
<feature type="active site" description="Proton donor" evidence="7">
    <location>
        <position position="578"/>
    </location>
</feature>
<dbReference type="GO" id="GO:0007165">
    <property type="term" value="P:signal transduction"/>
    <property type="evidence" value="ECO:0007669"/>
    <property type="project" value="InterPro"/>
</dbReference>
<feature type="binding site" evidence="9">
    <location>
        <position position="582"/>
    </location>
    <ligand>
        <name>Zn(2+)</name>
        <dbReference type="ChEBI" id="CHEBI:29105"/>
        <label>1</label>
    </ligand>
</feature>
<feature type="binding site" evidence="8">
    <location>
        <position position="619"/>
    </location>
    <ligand>
        <name>AMP</name>
        <dbReference type="ChEBI" id="CHEBI:456215"/>
    </ligand>
</feature>
<keyword evidence="3" id="KW-0140">cGMP</keyword>
<evidence type="ECO:0000256" key="7">
    <source>
        <dbReference type="PIRSR" id="PIRSR623088-1"/>
    </source>
</evidence>
<feature type="binding site" evidence="8">
    <location>
        <begin position="578"/>
        <end position="582"/>
    </location>
    <ligand>
        <name>AMP</name>
        <dbReference type="ChEBI" id="CHEBI:456215"/>
    </ligand>
</feature>
<dbReference type="PROSITE" id="PS00126">
    <property type="entry name" value="PDEASE_I_1"/>
    <property type="match status" value="1"/>
</dbReference>
<keyword evidence="14" id="KW-1185">Reference proteome</keyword>
<feature type="binding site" evidence="9">
    <location>
        <position position="619"/>
    </location>
    <ligand>
        <name>Zn(2+)</name>
        <dbReference type="ChEBI" id="CHEBI:29105"/>
        <label>2</label>
    </ligand>
</feature>
<dbReference type="SMART" id="SM00471">
    <property type="entry name" value="HDc"/>
    <property type="match status" value="1"/>
</dbReference>
<organism evidence="13 14">
    <name type="scientific">Lottia gigantea</name>
    <name type="common">Giant owl limpet</name>
    <dbReference type="NCBI Taxonomy" id="225164"/>
    <lineage>
        <taxon>Eukaryota</taxon>
        <taxon>Metazoa</taxon>
        <taxon>Spiralia</taxon>
        <taxon>Lophotrochozoa</taxon>
        <taxon>Mollusca</taxon>
        <taxon>Gastropoda</taxon>
        <taxon>Patellogastropoda</taxon>
        <taxon>Lottioidea</taxon>
        <taxon>Lottiidae</taxon>
        <taxon>Lottia</taxon>
    </lineage>
</organism>
<feature type="region of interest" description="Disordered" evidence="11">
    <location>
        <begin position="835"/>
        <end position="903"/>
    </location>
</feature>
<dbReference type="PROSITE" id="PS51845">
    <property type="entry name" value="PDEASE_I_2"/>
    <property type="match status" value="1"/>
</dbReference>
<evidence type="ECO:0000313" key="13">
    <source>
        <dbReference type="EMBL" id="ESO84577.1"/>
    </source>
</evidence>
<dbReference type="SUPFAM" id="SSF55781">
    <property type="entry name" value="GAF domain-like"/>
    <property type="match status" value="2"/>
</dbReference>
<name>V3ZK03_LOTGI</name>
<dbReference type="KEGG" id="lgi:LOTGIDRAFT_222072"/>
<dbReference type="InterPro" id="IPR023174">
    <property type="entry name" value="PDEase_CS"/>
</dbReference>